<keyword evidence="1" id="KW-0472">Membrane</keyword>
<organism evidence="2 3">
    <name type="scientific">Vanilla planifolia</name>
    <name type="common">Vanilla</name>
    <dbReference type="NCBI Taxonomy" id="51239"/>
    <lineage>
        <taxon>Eukaryota</taxon>
        <taxon>Viridiplantae</taxon>
        <taxon>Streptophyta</taxon>
        <taxon>Embryophyta</taxon>
        <taxon>Tracheophyta</taxon>
        <taxon>Spermatophyta</taxon>
        <taxon>Magnoliopsida</taxon>
        <taxon>Liliopsida</taxon>
        <taxon>Asparagales</taxon>
        <taxon>Orchidaceae</taxon>
        <taxon>Vanilloideae</taxon>
        <taxon>Vanilleae</taxon>
        <taxon>Vanilla</taxon>
    </lineage>
</organism>
<proteinExistence type="predicted"/>
<keyword evidence="3" id="KW-1185">Reference proteome</keyword>
<name>A0A835S562_VANPL</name>
<sequence length="92" mass="10386">MTPKRFSTPPPLRRSSPHLDLALLMFKKLLASSVELEARSCNQLLVSLRKADMQNEFRNVFDELSKRGFPTILGVTTFAYTLSVLGGSWMLL</sequence>
<gene>
    <name evidence="2" type="ORF">HPP92_002274</name>
</gene>
<evidence type="ECO:0000313" key="3">
    <source>
        <dbReference type="Proteomes" id="UP000636800"/>
    </source>
</evidence>
<reference evidence="2 3" key="1">
    <citation type="journal article" date="2020" name="Nat. Food">
        <title>A phased Vanilla planifolia genome enables genetic improvement of flavour and production.</title>
        <authorList>
            <person name="Hasing T."/>
            <person name="Tang H."/>
            <person name="Brym M."/>
            <person name="Khazi F."/>
            <person name="Huang T."/>
            <person name="Chambers A.H."/>
        </authorList>
    </citation>
    <scope>NUCLEOTIDE SEQUENCE [LARGE SCALE GENOMIC DNA]</scope>
    <source>
        <tissue evidence="2">Leaf</tissue>
    </source>
</reference>
<accession>A0A835S562</accession>
<dbReference type="EMBL" id="JADCNL010000001">
    <property type="protein sequence ID" value="KAG0497583.1"/>
    <property type="molecule type" value="Genomic_DNA"/>
</dbReference>
<comment type="caution">
    <text evidence="2">The sequence shown here is derived from an EMBL/GenBank/DDBJ whole genome shotgun (WGS) entry which is preliminary data.</text>
</comment>
<dbReference type="Proteomes" id="UP000636800">
    <property type="component" value="Chromosome 1"/>
</dbReference>
<keyword evidence="1" id="KW-0812">Transmembrane</keyword>
<evidence type="ECO:0000313" key="2">
    <source>
        <dbReference type="EMBL" id="KAG0497583.1"/>
    </source>
</evidence>
<feature type="transmembrane region" description="Helical" evidence="1">
    <location>
        <begin position="68"/>
        <end position="91"/>
    </location>
</feature>
<evidence type="ECO:0000256" key="1">
    <source>
        <dbReference type="SAM" id="Phobius"/>
    </source>
</evidence>
<dbReference type="AlphaFoldDB" id="A0A835S562"/>
<protein>
    <submittedName>
        <fullName evidence="2">Uncharacterized protein</fullName>
    </submittedName>
</protein>
<keyword evidence="1" id="KW-1133">Transmembrane helix</keyword>